<name>A0ABN6MT30_9BACT</name>
<evidence type="ECO:0000313" key="3">
    <source>
        <dbReference type="Proteomes" id="UP001162891"/>
    </source>
</evidence>
<protein>
    <submittedName>
        <fullName evidence="2">Uncharacterized protein</fullName>
    </submittedName>
</protein>
<dbReference type="EMBL" id="AP025591">
    <property type="protein sequence ID" value="BDG02894.1"/>
    <property type="molecule type" value="Genomic_DNA"/>
</dbReference>
<keyword evidence="1" id="KW-1133">Transmembrane helix</keyword>
<evidence type="ECO:0000313" key="2">
    <source>
        <dbReference type="EMBL" id="BDG02894.1"/>
    </source>
</evidence>
<keyword evidence="1" id="KW-0472">Membrane</keyword>
<feature type="transmembrane region" description="Helical" evidence="1">
    <location>
        <begin position="62"/>
        <end position="89"/>
    </location>
</feature>
<accession>A0ABN6MT30</accession>
<organism evidence="2 3">
    <name type="scientific">Anaeromyxobacter oryzae</name>
    <dbReference type="NCBI Taxonomy" id="2918170"/>
    <lineage>
        <taxon>Bacteria</taxon>
        <taxon>Pseudomonadati</taxon>
        <taxon>Myxococcota</taxon>
        <taxon>Myxococcia</taxon>
        <taxon>Myxococcales</taxon>
        <taxon>Cystobacterineae</taxon>
        <taxon>Anaeromyxobacteraceae</taxon>
        <taxon>Anaeromyxobacter</taxon>
    </lineage>
</organism>
<reference evidence="3" key="1">
    <citation type="journal article" date="2022" name="Int. J. Syst. Evol. Microbiol.">
        <title>Anaeromyxobacter oryzae sp. nov., Anaeromyxobacter diazotrophicus sp. nov. and Anaeromyxobacter paludicola sp. nov., isolated from paddy soils.</title>
        <authorList>
            <person name="Itoh H."/>
            <person name="Xu Z."/>
            <person name="Mise K."/>
            <person name="Masuda Y."/>
            <person name="Ushijima N."/>
            <person name="Hayakawa C."/>
            <person name="Shiratori Y."/>
            <person name="Senoo K."/>
        </authorList>
    </citation>
    <scope>NUCLEOTIDE SEQUENCE [LARGE SCALE GENOMIC DNA]</scope>
    <source>
        <strain evidence="3">Red232</strain>
    </source>
</reference>
<keyword evidence="1" id="KW-0812">Transmembrane</keyword>
<evidence type="ECO:0000256" key="1">
    <source>
        <dbReference type="SAM" id="Phobius"/>
    </source>
</evidence>
<keyword evidence="3" id="KW-1185">Reference proteome</keyword>
<gene>
    <name evidence="2" type="ORF">AMOR_18900</name>
</gene>
<dbReference type="Proteomes" id="UP001162891">
    <property type="component" value="Chromosome"/>
</dbReference>
<sequence>MVAFAPKGESGIRKEHDMTTYESGATVNGGFYFNPSRWTIDAVAHDGARLPNAPGRWLRVPAAMALVLTPILGATFLVFLPLVGFVLAARSLASVGVRMLGGPATELAATMSPGLPLGEAHFTGRAGSEGGAGSEVDARLDALEREIADRRRAAASE</sequence>
<proteinExistence type="predicted"/>